<dbReference type="Proteomes" id="UP000295696">
    <property type="component" value="Unassembled WGS sequence"/>
</dbReference>
<dbReference type="PANTHER" id="PTHR43767">
    <property type="entry name" value="LONG-CHAIN-FATTY-ACID--COA LIGASE"/>
    <property type="match status" value="1"/>
</dbReference>
<comment type="caution">
    <text evidence="3">The sequence shown here is derived from an EMBL/GenBank/DDBJ whole genome shotgun (WGS) entry which is preliminary data.</text>
</comment>
<dbReference type="OrthoDB" id="9803968at2"/>
<dbReference type="AlphaFoldDB" id="A0A4R3IUG8"/>
<dbReference type="Gene3D" id="3.30.300.30">
    <property type="match status" value="1"/>
</dbReference>
<dbReference type="EMBL" id="SLZU01000034">
    <property type="protein sequence ID" value="TCS53965.1"/>
    <property type="molecule type" value="Genomic_DNA"/>
</dbReference>
<dbReference type="InterPro" id="IPR025110">
    <property type="entry name" value="AMP-bd_C"/>
</dbReference>
<name>A0A4R3IUG8_9RHOB</name>
<dbReference type="InterPro" id="IPR042099">
    <property type="entry name" value="ANL_N_sf"/>
</dbReference>
<evidence type="ECO:0000259" key="1">
    <source>
        <dbReference type="Pfam" id="PF00501"/>
    </source>
</evidence>
<dbReference type="Pfam" id="PF00501">
    <property type="entry name" value="AMP-binding"/>
    <property type="match status" value="1"/>
</dbReference>
<organism evidence="3 4">
    <name type="scientific">Primorskyibacter sedentarius</name>
    <dbReference type="NCBI Taxonomy" id="745311"/>
    <lineage>
        <taxon>Bacteria</taxon>
        <taxon>Pseudomonadati</taxon>
        <taxon>Pseudomonadota</taxon>
        <taxon>Alphaproteobacteria</taxon>
        <taxon>Rhodobacterales</taxon>
        <taxon>Roseobacteraceae</taxon>
        <taxon>Primorskyibacter</taxon>
    </lineage>
</organism>
<dbReference type="Gene3D" id="3.40.50.12780">
    <property type="entry name" value="N-terminal domain of ligase-like"/>
    <property type="match status" value="1"/>
</dbReference>
<reference evidence="3 4" key="1">
    <citation type="submission" date="2019-03" db="EMBL/GenBank/DDBJ databases">
        <title>Genomic Encyclopedia of Type Strains, Phase IV (KMG-IV): sequencing the most valuable type-strain genomes for metagenomic binning, comparative biology and taxonomic classification.</title>
        <authorList>
            <person name="Goeker M."/>
        </authorList>
    </citation>
    <scope>NUCLEOTIDE SEQUENCE [LARGE SCALE GENOMIC DNA]</scope>
    <source>
        <strain evidence="3 4">DSM 104836</strain>
    </source>
</reference>
<keyword evidence="4" id="KW-1185">Reference proteome</keyword>
<dbReference type="InterPro" id="IPR000873">
    <property type="entry name" value="AMP-dep_synth/lig_dom"/>
</dbReference>
<protein>
    <submittedName>
        <fullName evidence="3">Long-chain acyl-CoA synthetase</fullName>
    </submittedName>
</protein>
<dbReference type="InterPro" id="IPR045851">
    <property type="entry name" value="AMP-bd_C_sf"/>
</dbReference>
<dbReference type="PANTHER" id="PTHR43767:SF1">
    <property type="entry name" value="NONRIBOSOMAL PEPTIDE SYNTHASE PES1 (EUROFUNG)-RELATED"/>
    <property type="match status" value="1"/>
</dbReference>
<accession>A0A4R3IUG8</accession>
<proteinExistence type="predicted"/>
<evidence type="ECO:0000313" key="4">
    <source>
        <dbReference type="Proteomes" id="UP000295696"/>
    </source>
</evidence>
<dbReference type="GO" id="GO:0016878">
    <property type="term" value="F:acid-thiol ligase activity"/>
    <property type="evidence" value="ECO:0007669"/>
    <property type="project" value="UniProtKB-ARBA"/>
</dbReference>
<dbReference type="SUPFAM" id="SSF56801">
    <property type="entry name" value="Acetyl-CoA synthetase-like"/>
    <property type="match status" value="1"/>
</dbReference>
<evidence type="ECO:0000259" key="2">
    <source>
        <dbReference type="Pfam" id="PF13193"/>
    </source>
</evidence>
<feature type="domain" description="AMP-dependent synthetase/ligase" evidence="1">
    <location>
        <begin position="64"/>
        <end position="260"/>
    </location>
</feature>
<dbReference type="RefSeq" id="WP_132248766.1">
    <property type="nucleotide sequence ID" value="NZ_SLZU01000034.1"/>
</dbReference>
<evidence type="ECO:0000313" key="3">
    <source>
        <dbReference type="EMBL" id="TCS53965.1"/>
    </source>
</evidence>
<gene>
    <name evidence="3" type="ORF">EDD52_1349</name>
</gene>
<dbReference type="Pfam" id="PF13193">
    <property type="entry name" value="AMP-binding_C"/>
    <property type="match status" value="1"/>
</dbReference>
<dbReference type="InterPro" id="IPR050237">
    <property type="entry name" value="ATP-dep_AMP-bd_enzyme"/>
</dbReference>
<feature type="domain" description="AMP-binding enzyme C-terminal" evidence="2">
    <location>
        <begin position="311"/>
        <end position="384"/>
    </location>
</feature>
<sequence length="398" mass="42500">MDGYRVSPAKAPPEGRVALIAAHPVDASAAQLMAAIDAGREFCIHTGRSPDAGPDGGAFVQCETSGSSGQPKRIRRSHASWIRSFELDRGLWNTAQGDHVAVFGPLSHSLALYGAVCAMHIGADLSVIAAPRPDVRLRQMDAAAPTRLFTTPTQLRQLATALDGVTPISALRHVLVGGGFLDGAARESAQALFPNAAIHGFYGASETSFITFSDAGTPPLSVGRPYPGVTLRIRDGNGNDLPSDEVGEIWVRSPFLFEGYALGNSKETRWQDGFLTVGELGWRDAEGFLYHAGRRNRMFTVSDRNVFPEAMERILLDQPGVAHAAVLPVPDPRRGSVPVCFLSGPSSLLDPGAILRACRQRLGAEIAPRRATLLEDWPTLPSGKTDLAALERLLQGAS</sequence>